<dbReference type="Proteomes" id="UP000887577">
    <property type="component" value="Unplaced"/>
</dbReference>
<accession>A0A914ZBS2</accession>
<dbReference type="PROSITE" id="PS50294">
    <property type="entry name" value="WD_REPEATS_REGION"/>
    <property type="match status" value="1"/>
</dbReference>
<keyword evidence="1" id="KW-0479">Metal-binding</keyword>
<dbReference type="InterPro" id="IPR013083">
    <property type="entry name" value="Znf_RING/FYVE/PHD"/>
</dbReference>
<keyword evidence="2 4" id="KW-0863">Zinc-finger</keyword>
<evidence type="ECO:0000256" key="1">
    <source>
        <dbReference type="ARBA" id="ARBA00022723"/>
    </source>
</evidence>
<dbReference type="PROSITE" id="PS50082">
    <property type="entry name" value="WD_REPEATS_2"/>
    <property type="match status" value="1"/>
</dbReference>
<evidence type="ECO:0000256" key="5">
    <source>
        <dbReference type="PROSITE-ProRule" id="PRU00221"/>
    </source>
</evidence>
<evidence type="ECO:0000313" key="8">
    <source>
        <dbReference type="WBParaSite" id="PSU_v2.g9374.t1"/>
    </source>
</evidence>
<dbReference type="PANTHER" id="PTHR44080:SF1">
    <property type="entry name" value="E3 UBIQUITIN-PROTEIN LIGASE COP1"/>
    <property type="match status" value="1"/>
</dbReference>
<dbReference type="PROSITE" id="PS00518">
    <property type="entry name" value="ZF_RING_1"/>
    <property type="match status" value="1"/>
</dbReference>
<keyword evidence="3" id="KW-0862">Zinc</keyword>
<keyword evidence="7" id="KW-1185">Reference proteome</keyword>
<dbReference type="InterPro" id="IPR017907">
    <property type="entry name" value="Znf_RING_CS"/>
</dbReference>
<dbReference type="PROSITE" id="PS50089">
    <property type="entry name" value="ZF_RING_2"/>
    <property type="match status" value="1"/>
</dbReference>
<protein>
    <submittedName>
        <fullName evidence="8">RING-type domain-containing protein</fullName>
    </submittedName>
</protein>
<dbReference type="CDD" id="cd16620">
    <property type="entry name" value="vRING-HC-C4C4_RBBP6"/>
    <property type="match status" value="1"/>
</dbReference>
<dbReference type="PANTHER" id="PTHR44080">
    <property type="entry name" value="E3 UBIQUITIN-PROTEIN LIGASE COP1"/>
    <property type="match status" value="1"/>
</dbReference>
<dbReference type="InterPro" id="IPR036322">
    <property type="entry name" value="WD40_repeat_dom_sf"/>
</dbReference>
<evidence type="ECO:0000256" key="4">
    <source>
        <dbReference type="PROSITE-ProRule" id="PRU00175"/>
    </source>
</evidence>
<name>A0A914ZBS2_9BILA</name>
<reference evidence="8" key="1">
    <citation type="submission" date="2022-11" db="UniProtKB">
        <authorList>
            <consortium name="WormBaseParasite"/>
        </authorList>
    </citation>
    <scope>IDENTIFICATION</scope>
</reference>
<evidence type="ECO:0000256" key="2">
    <source>
        <dbReference type="ARBA" id="ARBA00022771"/>
    </source>
</evidence>
<dbReference type="SUPFAM" id="SSF57850">
    <property type="entry name" value="RING/U-box"/>
    <property type="match status" value="1"/>
</dbReference>
<dbReference type="InterPro" id="IPR001680">
    <property type="entry name" value="WD40_rpt"/>
</dbReference>
<keyword evidence="5" id="KW-0853">WD repeat</keyword>
<dbReference type="InterPro" id="IPR001841">
    <property type="entry name" value="Znf_RING"/>
</dbReference>
<feature type="domain" description="RING-type" evidence="6">
    <location>
        <begin position="21"/>
        <end position="59"/>
    </location>
</feature>
<dbReference type="Gene3D" id="3.30.40.10">
    <property type="entry name" value="Zinc/RING finger domain, C3HC4 (zinc finger)"/>
    <property type="match status" value="1"/>
</dbReference>
<dbReference type="InterPro" id="IPR015943">
    <property type="entry name" value="WD40/YVTN_repeat-like_dom_sf"/>
</dbReference>
<feature type="repeat" description="WD" evidence="5">
    <location>
        <begin position="374"/>
        <end position="416"/>
    </location>
</feature>
<evidence type="ECO:0000259" key="6">
    <source>
        <dbReference type="PROSITE" id="PS50089"/>
    </source>
</evidence>
<dbReference type="Gene3D" id="2.130.10.10">
    <property type="entry name" value="YVTN repeat-like/Quinoprotein amine dehydrogenase"/>
    <property type="match status" value="1"/>
</dbReference>
<evidence type="ECO:0000256" key="3">
    <source>
        <dbReference type="ARBA" id="ARBA00022833"/>
    </source>
</evidence>
<dbReference type="SMART" id="SM00184">
    <property type="entry name" value="RING"/>
    <property type="match status" value="1"/>
</dbReference>
<dbReference type="AlphaFoldDB" id="A0A914ZBS2"/>
<sequence length="481" mass="55022">MFGIGKSRKRQWKAAFEKSQCSLCKEIFNDAHKTPCNHIFCKECILMAIRELSKCPQCKKVLNSTTKLIPDEDTQKIADADRIDYEIEDFVKSRGYEELSHNIDNVLTHFLRNKPNIDAGEARKILFQRQHKLIKQQNDRKYTLVLEFLDALKTNRIAEATKFLYESNEAQKDYRNYLQKIVNIHEDIRPPHLNGILGPPPQMGDFSALRIPEITAEDILKPRDQLMIKHFENELQNIRMPQYSSSNYLDEFGDIAAGICKYTSMSTIATMDYSRDGHGQSNTTNTPAVVSAIEFDKDGEYFVIAGIAHKMKLYDFDSVMDKPQAATPIAILPTTIKVSNVCWNPFSKPILATSYYNGSVQVWDCHASRILHTYTEHEKRCWSIQFNSVNENLMASGSDDQKVKIWSLLQGNSIQTIDTKVLVCCVHFNPATETQLAFGGSDHCIYLYDMRNLQKPVKILRGHKKAVSYVKYIDSNHIVSA</sequence>
<dbReference type="Pfam" id="PF13923">
    <property type="entry name" value="zf-C3HC4_2"/>
    <property type="match status" value="1"/>
</dbReference>
<evidence type="ECO:0000313" key="7">
    <source>
        <dbReference type="Proteomes" id="UP000887577"/>
    </source>
</evidence>
<dbReference type="SUPFAM" id="SSF50978">
    <property type="entry name" value="WD40 repeat-like"/>
    <property type="match status" value="1"/>
</dbReference>
<dbReference type="GO" id="GO:0008270">
    <property type="term" value="F:zinc ion binding"/>
    <property type="evidence" value="ECO:0007669"/>
    <property type="project" value="UniProtKB-KW"/>
</dbReference>
<dbReference type="Pfam" id="PF00400">
    <property type="entry name" value="WD40"/>
    <property type="match status" value="1"/>
</dbReference>
<dbReference type="InterPro" id="IPR042755">
    <property type="entry name" value="COP1"/>
</dbReference>
<dbReference type="GO" id="GO:0061630">
    <property type="term" value="F:ubiquitin protein ligase activity"/>
    <property type="evidence" value="ECO:0007669"/>
    <property type="project" value="InterPro"/>
</dbReference>
<organism evidence="7 8">
    <name type="scientific">Panagrolaimus superbus</name>
    <dbReference type="NCBI Taxonomy" id="310955"/>
    <lineage>
        <taxon>Eukaryota</taxon>
        <taxon>Metazoa</taxon>
        <taxon>Ecdysozoa</taxon>
        <taxon>Nematoda</taxon>
        <taxon>Chromadorea</taxon>
        <taxon>Rhabditida</taxon>
        <taxon>Tylenchina</taxon>
        <taxon>Panagrolaimomorpha</taxon>
        <taxon>Panagrolaimoidea</taxon>
        <taxon>Panagrolaimidae</taxon>
        <taxon>Panagrolaimus</taxon>
    </lineage>
</organism>
<dbReference type="WBParaSite" id="PSU_v2.g9374.t1">
    <property type="protein sequence ID" value="PSU_v2.g9374.t1"/>
    <property type="gene ID" value="PSU_v2.g9374"/>
</dbReference>
<dbReference type="SMART" id="SM00320">
    <property type="entry name" value="WD40"/>
    <property type="match status" value="4"/>
</dbReference>
<proteinExistence type="predicted"/>